<protein>
    <recommendedName>
        <fullName evidence="2">F-box domain-containing protein</fullName>
    </recommendedName>
</protein>
<feature type="compositionally biased region" description="Acidic residues" evidence="1">
    <location>
        <begin position="101"/>
        <end position="112"/>
    </location>
</feature>
<dbReference type="InterPro" id="IPR035979">
    <property type="entry name" value="RBD_domain_sf"/>
</dbReference>
<evidence type="ECO:0000259" key="2">
    <source>
        <dbReference type="PROSITE" id="PS50181"/>
    </source>
</evidence>
<dbReference type="GO" id="GO:0003676">
    <property type="term" value="F:nucleic acid binding"/>
    <property type="evidence" value="ECO:0007669"/>
    <property type="project" value="InterPro"/>
</dbReference>
<feature type="compositionally biased region" description="Polar residues" evidence="1">
    <location>
        <begin position="247"/>
        <end position="267"/>
    </location>
</feature>
<dbReference type="EMBL" id="WWBZ02000051">
    <property type="protein sequence ID" value="KAF4304021.1"/>
    <property type="molecule type" value="Genomic_DNA"/>
</dbReference>
<dbReference type="OrthoDB" id="2687876at2759"/>
<dbReference type="PROSITE" id="PS50181">
    <property type="entry name" value="FBOX"/>
    <property type="match status" value="1"/>
</dbReference>
<evidence type="ECO:0000256" key="1">
    <source>
        <dbReference type="SAM" id="MobiDB-lite"/>
    </source>
</evidence>
<gene>
    <name evidence="3" type="ORF">GTA08_BOTSDO07892</name>
</gene>
<feature type="region of interest" description="Disordered" evidence="1">
    <location>
        <begin position="306"/>
        <end position="414"/>
    </location>
</feature>
<dbReference type="SUPFAM" id="SSF54928">
    <property type="entry name" value="RNA-binding domain, RBD"/>
    <property type="match status" value="1"/>
</dbReference>
<feature type="compositionally biased region" description="Basic residues" evidence="1">
    <location>
        <begin position="386"/>
        <end position="398"/>
    </location>
</feature>
<reference evidence="3" key="1">
    <citation type="submission" date="2020-04" db="EMBL/GenBank/DDBJ databases">
        <title>Genome Assembly and Annotation of Botryosphaeria dothidea sdau 11-99, a Latent Pathogen of Apple Fruit Ring Rot in China.</title>
        <authorList>
            <person name="Yu C."/>
            <person name="Diao Y."/>
            <person name="Lu Q."/>
            <person name="Zhao J."/>
            <person name="Cui S."/>
            <person name="Peng C."/>
            <person name="He B."/>
            <person name="Liu H."/>
        </authorList>
    </citation>
    <scope>NUCLEOTIDE SEQUENCE [LARGE SCALE GENOMIC DNA]</scope>
    <source>
        <strain evidence="3">Sdau11-99</strain>
    </source>
</reference>
<feature type="region of interest" description="Disordered" evidence="1">
    <location>
        <begin position="226"/>
        <end position="288"/>
    </location>
</feature>
<evidence type="ECO:0000313" key="3">
    <source>
        <dbReference type="EMBL" id="KAF4304021.1"/>
    </source>
</evidence>
<keyword evidence="4" id="KW-1185">Reference proteome</keyword>
<dbReference type="InterPro" id="IPR012677">
    <property type="entry name" value="Nucleotide-bd_a/b_plait_sf"/>
</dbReference>
<feature type="domain" description="F-box" evidence="2">
    <location>
        <begin position="463"/>
        <end position="509"/>
    </location>
</feature>
<dbReference type="Proteomes" id="UP000572817">
    <property type="component" value="Unassembled WGS sequence"/>
</dbReference>
<organism evidence="3 4">
    <name type="scientific">Botryosphaeria dothidea</name>
    <dbReference type="NCBI Taxonomy" id="55169"/>
    <lineage>
        <taxon>Eukaryota</taxon>
        <taxon>Fungi</taxon>
        <taxon>Dikarya</taxon>
        <taxon>Ascomycota</taxon>
        <taxon>Pezizomycotina</taxon>
        <taxon>Dothideomycetes</taxon>
        <taxon>Dothideomycetes incertae sedis</taxon>
        <taxon>Botryosphaeriales</taxon>
        <taxon>Botryosphaeriaceae</taxon>
        <taxon>Botryosphaeria</taxon>
    </lineage>
</organism>
<proteinExistence type="predicted"/>
<feature type="compositionally biased region" description="Basic and acidic residues" evidence="1">
    <location>
        <begin position="399"/>
        <end position="413"/>
    </location>
</feature>
<sequence length="540" mass="60143">MAMPDAAWRSLLETHLANLRSHRAVLDHMVSLFSGGSGDPATTELEAMRGHAERIWEDAVRAGALLENVRGRAPAETPTPSKPRRISSGVEVSRAGTPIVEEGDEDEEEGLEEGGGTSRDTRIVMANIPQGASEKHIRQHMRAYRPIRLTHPVRPPKKSEIHIYDLPVHAHVNGLVKIELATTSIAARAAREMDGSRLDPRSQEVLIVCRYRDGAVTEKTVKKRQRVSSGQHILPQRGSKRQRMDETTTIETTNMPDIRNGISSEQRAPSPFVFTAGPAEPMEQEPEFEDITAEVEARLAEQAARRAVAKQKAGGPTVGKKRKRSSGASTGDAEAEAEGMEEGIKGMMLVDGRPKKRAREEVVEDGGGVEARTDAGRPQENGFPKSKARTRKERRRGRQKEGEDNGRVEESPRPMKRSRLLYHFHSSFVDEKIRPDFTLDDNDLALRCPLDNGHSPKTPQHDLDLLDRLPLDLFQPLLTRLDLCTLTDLRRTNQRGRDVVDSIPEYHIIITYAPDALRALLSVIPARYVTCEGLYVKLSF</sequence>
<dbReference type="InterPro" id="IPR001810">
    <property type="entry name" value="F-box_dom"/>
</dbReference>
<comment type="caution">
    <text evidence="3">The sequence shown here is derived from an EMBL/GenBank/DDBJ whole genome shotgun (WGS) entry which is preliminary data.</text>
</comment>
<dbReference type="Gene3D" id="3.30.70.330">
    <property type="match status" value="1"/>
</dbReference>
<name>A0A8H4IMX5_9PEZI</name>
<accession>A0A8H4IMX5</accession>
<evidence type="ECO:0000313" key="4">
    <source>
        <dbReference type="Proteomes" id="UP000572817"/>
    </source>
</evidence>
<feature type="region of interest" description="Disordered" evidence="1">
    <location>
        <begin position="69"/>
        <end position="120"/>
    </location>
</feature>
<dbReference type="AlphaFoldDB" id="A0A8H4IMX5"/>